<evidence type="ECO:0000256" key="6">
    <source>
        <dbReference type="ARBA" id="ARBA00022692"/>
    </source>
</evidence>
<evidence type="ECO:0000256" key="5">
    <source>
        <dbReference type="ARBA" id="ARBA00022496"/>
    </source>
</evidence>
<feature type="domain" description="TonB-dependent receptor plug" evidence="19">
    <location>
        <begin position="80"/>
        <end position="178"/>
    </location>
</feature>
<evidence type="ECO:0000256" key="3">
    <source>
        <dbReference type="ARBA" id="ARBA00022448"/>
    </source>
</evidence>
<dbReference type="Pfam" id="PF07715">
    <property type="entry name" value="Plug"/>
    <property type="match status" value="1"/>
</dbReference>
<dbReference type="InterPro" id="IPR039426">
    <property type="entry name" value="TonB-dep_rcpt-like"/>
</dbReference>
<evidence type="ECO:0000256" key="13">
    <source>
        <dbReference type="ARBA" id="ARBA00023237"/>
    </source>
</evidence>
<evidence type="ECO:0000256" key="15">
    <source>
        <dbReference type="PROSITE-ProRule" id="PRU10144"/>
    </source>
</evidence>
<comment type="similarity">
    <text evidence="2 14 16">Belongs to the TonB-dependent receptor family.</text>
</comment>
<dbReference type="Gene3D" id="2.170.130.10">
    <property type="entry name" value="TonB-dependent receptor, plug domain"/>
    <property type="match status" value="1"/>
</dbReference>
<dbReference type="CDD" id="cd01347">
    <property type="entry name" value="ligand_gated_channel"/>
    <property type="match status" value="1"/>
</dbReference>
<dbReference type="InterPro" id="IPR010105">
    <property type="entry name" value="TonB_sidphr_rcpt"/>
</dbReference>
<keyword evidence="8" id="KW-0408">Iron</keyword>
<dbReference type="EMBL" id="CP023284">
    <property type="protein sequence ID" value="ATA52208.1"/>
    <property type="molecule type" value="Genomic_DNA"/>
</dbReference>
<keyword evidence="9" id="KW-0406">Ion transport</keyword>
<evidence type="ECO:0000256" key="16">
    <source>
        <dbReference type="RuleBase" id="RU003357"/>
    </source>
</evidence>
<evidence type="ECO:0000256" key="11">
    <source>
        <dbReference type="ARBA" id="ARBA00023136"/>
    </source>
</evidence>
<dbReference type="KEGG" id="vbo:CKY39_02450"/>
<keyword evidence="10 16" id="KW-0798">TonB box</keyword>
<dbReference type="Proteomes" id="UP000217154">
    <property type="component" value="Chromosome"/>
</dbReference>
<dbReference type="GO" id="GO:0015891">
    <property type="term" value="P:siderophore transport"/>
    <property type="evidence" value="ECO:0007669"/>
    <property type="project" value="InterPro"/>
</dbReference>
<evidence type="ECO:0000256" key="10">
    <source>
        <dbReference type="ARBA" id="ARBA00023077"/>
    </source>
</evidence>
<keyword evidence="12 20" id="KW-0675">Receptor</keyword>
<dbReference type="Pfam" id="PF00593">
    <property type="entry name" value="TonB_dep_Rec_b-barrel"/>
    <property type="match status" value="1"/>
</dbReference>
<evidence type="ECO:0000313" key="21">
    <source>
        <dbReference type="Proteomes" id="UP000217154"/>
    </source>
</evidence>
<name>A0A250DCV7_9BURK</name>
<dbReference type="NCBIfam" id="TIGR01783">
    <property type="entry name" value="TonB-siderophor"/>
    <property type="match status" value="1"/>
</dbReference>
<dbReference type="InterPro" id="IPR000531">
    <property type="entry name" value="Beta-barrel_TonB"/>
</dbReference>
<dbReference type="GO" id="GO:0009279">
    <property type="term" value="C:cell outer membrane"/>
    <property type="evidence" value="ECO:0007669"/>
    <property type="project" value="UniProtKB-SubCell"/>
</dbReference>
<evidence type="ECO:0000256" key="9">
    <source>
        <dbReference type="ARBA" id="ARBA00023065"/>
    </source>
</evidence>
<dbReference type="RefSeq" id="WP_095743318.1">
    <property type="nucleotide sequence ID" value="NZ_CP023284.1"/>
</dbReference>
<protein>
    <submittedName>
        <fullName evidence="20">TonB-dependent siderophore receptor</fullName>
    </submittedName>
</protein>
<comment type="subcellular location">
    <subcellularLocation>
        <location evidence="1 14">Cell outer membrane</location>
        <topology evidence="1 14">Multi-pass membrane protein</topology>
    </subcellularLocation>
</comment>
<keyword evidence="4 14" id="KW-1134">Transmembrane beta strand</keyword>
<evidence type="ECO:0000256" key="17">
    <source>
        <dbReference type="SAM" id="SignalP"/>
    </source>
</evidence>
<sequence>MPAPRFFLRPTVAASLLALHALTALAQTPPAEPAAPASGTLSTVTVEASADASAEGLTKPFAGGQVARGGRVGILGNQDMMDSPFSSTSYTHELIQNQQAKSVADVLQNDPSVRVARGFGNFQESYFIRGFVVNSDDIAYNGLYGLLPRQYISSELFERVEVLRGASAFLNGATPTGGGIGGNINLLPKRAPNDPLTQVTLGTASGSQSYVSTDIARRFGPDQSLGVRLNAAHRDGGTGVNAEQVKLDVASVGFDWRSRNARISADIGHQEHRLTRTRPNVTLGAGVTRVPSAPDNQLNYAQPWTYSNERDTFGSLRGEYDITDNVTAWIAGGARKSHEGNALAGLTLTNNLGMGNMSRFENQRQDSTRTAEAGVRGKFTTGPVNHTVVASYSYYQLKEKNAYKWDFFNNLRSNLYAPIGYPIPAYTASAFRGNDTDNPALLTQTRLSSLAIGDTLSFLDDRAQLTLGVRRQKLESTDFAYDTGKPTAYEKSRTSPMAGFVFKLQPQVSLYANYIEGLSKGDTAPTVSTGGAVRNAGTQLSPYVSKQKEIGIKFDGGRIGGGLAFFTTDKPRALVNSAGYYVAEGRDRHQGLELTAFGEAAKGVRLMGGITFLDAKQRATGDATTDGRRVIGIAKTQGTLGVEWDVPGVRGLSLDGRVVATGPSYADAANTLRVPGWTRFDVGARYLTEVAGKLVTLRARIDNLTNRNYWASVGGYPNNGYLVLGAPRTFTLSASVDF</sequence>
<organism evidence="20 21">
    <name type="scientific">Variovorax boronicumulans</name>
    <dbReference type="NCBI Taxonomy" id="436515"/>
    <lineage>
        <taxon>Bacteria</taxon>
        <taxon>Pseudomonadati</taxon>
        <taxon>Pseudomonadota</taxon>
        <taxon>Betaproteobacteria</taxon>
        <taxon>Burkholderiales</taxon>
        <taxon>Comamonadaceae</taxon>
        <taxon>Variovorax</taxon>
    </lineage>
</organism>
<keyword evidence="3 14" id="KW-0813">Transport</keyword>
<evidence type="ECO:0000256" key="2">
    <source>
        <dbReference type="ARBA" id="ARBA00009810"/>
    </source>
</evidence>
<evidence type="ECO:0000256" key="4">
    <source>
        <dbReference type="ARBA" id="ARBA00022452"/>
    </source>
</evidence>
<dbReference type="GO" id="GO:0038023">
    <property type="term" value="F:signaling receptor activity"/>
    <property type="evidence" value="ECO:0007669"/>
    <property type="project" value="InterPro"/>
</dbReference>
<keyword evidence="6 14" id="KW-0812">Transmembrane</keyword>
<dbReference type="InterPro" id="IPR012910">
    <property type="entry name" value="Plug_dom"/>
</dbReference>
<dbReference type="SUPFAM" id="SSF56935">
    <property type="entry name" value="Porins"/>
    <property type="match status" value="1"/>
</dbReference>
<dbReference type="InterPro" id="IPR036942">
    <property type="entry name" value="Beta-barrel_TonB_sf"/>
</dbReference>
<dbReference type="PANTHER" id="PTHR32552">
    <property type="entry name" value="FERRICHROME IRON RECEPTOR-RELATED"/>
    <property type="match status" value="1"/>
</dbReference>
<dbReference type="InterPro" id="IPR037066">
    <property type="entry name" value="Plug_dom_sf"/>
</dbReference>
<accession>A0A250DCV7</accession>
<feature type="short sequence motif" description="TonB C-terminal box" evidence="15">
    <location>
        <begin position="721"/>
        <end position="738"/>
    </location>
</feature>
<evidence type="ECO:0000256" key="12">
    <source>
        <dbReference type="ARBA" id="ARBA00023170"/>
    </source>
</evidence>
<dbReference type="Gene3D" id="2.40.170.20">
    <property type="entry name" value="TonB-dependent receptor, beta-barrel domain"/>
    <property type="match status" value="1"/>
</dbReference>
<keyword evidence="5" id="KW-0410">Iron transport</keyword>
<feature type="domain" description="TonB-dependent receptor-like beta-barrel" evidence="18">
    <location>
        <begin position="273"/>
        <end position="704"/>
    </location>
</feature>
<gene>
    <name evidence="20" type="ORF">CKY39_02450</name>
</gene>
<reference evidence="20 21" key="1">
    <citation type="submission" date="2017-09" db="EMBL/GenBank/DDBJ databases">
        <title>The diverse metabolic capabilities of V. boronicumulans make it an excellent choice for continued studies on novel biodegradation.</title>
        <authorList>
            <person name="Sun S."/>
        </authorList>
    </citation>
    <scope>NUCLEOTIDE SEQUENCE [LARGE SCALE GENOMIC DNA]</scope>
    <source>
        <strain evidence="20 21">J1</strain>
    </source>
</reference>
<evidence type="ECO:0000256" key="7">
    <source>
        <dbReference type="ARBA" id="ARBA00022729"/>
    </source>
</evidence>
<evidence type="ECO:0000256" key="1">
    <source>
        <dbReference type="ARBA" id="ARBA00004571"/>
    </source>
</evidence>
<dbReference type="PANTHER" id="PTHR32552:SF82">
    <property type="entry name" value="FCUA PROTEIN"/>
    <property type="match status" value="1"/>
</dbReference>
<dbReference type="PROSITE" id="PS52016">
    <property type="entry name" value="TONB_DEPENDENT_REC_3"/>
    <property type="match status" value="1"/>
</dbReference>
<feature type="signal peptide" evidence="17">
    <location>
        <begin position="1"/>
        <end position="26"/>
    </location>
</feature>
<dbReference type="InterPro" id="IPR010917">
    <property type="entry name" value="TonB_rcpt_CS"/>
</dbReference>
<keyword evidence="7 17" id="KW-0732">Signal</keyword>
<evidence type="ECO:0000256" key="14">
    <source>
        <dbReference type="PROSITE-ProRule" id="PRU01360"/>
    </source>
</evidence>
<dbReference type="PROSITE" id="PS01156">
    <property type="entry name" value="TONB_DEPENDENT_REC_2"/>
    <property type="match status" value="1"/>
</dbReference>
<feature type="chain" id="PRO_5013032711" evidence="17">
    <location>
        <begin position="27"/>
        <end position="738"/>
    </location>
</feature>
<keyword evidence="13 14" id="KW-0998">Cell outer membrane</keyword>
<dbReference type="GO" id="GO:0015344">
    <property type="term" value="F:siderophore uptake transmembrane transporter activity"/>
    <property type="evidence" value="ECO:0007669"/>
    <property type="project" value="TreeGrafter"/>
</dbReference>
<keyword evidence="11 14" id="KW-0472">Membrane</keyword>
<evidence type="ECO:0000313" key="20">
    <source>
        <dbReference type="EMBL" id="ATA52208.1"/>
    </source>
</evidence>
<evidence type="ECO:0000259" key="19">
    <source>
        <dbReference type="Pfam" id="PF07715"/>
    </source>
</evidence>
<proteinExistence type="inferred from homology"/>
<evidence type="ECO:0000256" key="8">
    <source>
        <dbReference type="ARBA" id="ARBA00023004"/>
    </source>
</evidence>
<dbReference type="AlphaFoldDB" id="A0A250DCV7"/>
<evidence type="ECO:0000259" key="18">
    <source>
        <dbReference type="Pfam" id="PF00593"/>
    </source>
</evidence>